<dbReference type="InterPro" id="IPR000242">
    <property type="entry name" value="PTP_cat"/>
</dbReference>
<dbReference type="Pfam" id="PF00102">
    <property type="entry name" value="Y_phosphatase"/>
    <property type="match status" value="1"/>
</dbReference>
<keyword evidence="5" id="KW-1185">Reference proteome</keyword>
<dbReference type="PANTHER" id="PTHR19134:SF285">
    <property type="entry name" value="TYROSINE-PROTEIN PHOSPHATASE NON-RECEPTOR TYPE 9"/>
    <property type="match status" value="1"/>
</dbReference>
<dbReference type="PROSITE" id="PS50055">
    <property type="entry name" value="TYR_PHOSPHATASE_PTP"/>
    <property type="match status" value="1"/>
</dbReference>
<keyword evidence="2" id="KW-0904">Protein phosphatase</keyword>
<dbReference type="Proteomes" id="UP001352852">
    <property type="component" value="Unassembled WGS sequence"/>
</dbReference>
<comment type="caution">
    <text evidence="4">The sequence shown here is derived from an EMBL/GenBank/DDBJ whole genome shotgun (WGS) entry which is preliminary data.</text>
</comment>
<feature type="non-terminal residue" evidence="4">
    <location>
        <position position="1"/>
    </location>
</feature>
<dbReference type="InterPro" id="IPR029021">
    <property type="entry name" value="Prot-tyrosine_phosphatase-like"/>
</dbReference>
<name>A0ABU7FA74_9TELE</name>
<dbReference type="EMBL" id="JAHUTJ010081539">
    <property type="protein sequence ID" value="MED6295618.1"/>
    <property type="molecule type" value="Genomic_DNA"/>
</dbReference>
<sequence length="89" mass="10430">PLERTYGDFWRMVWEQNVLLIVMTTRTDEGSRRKCGQYWPLEEGGQEVYGHIAVVNQRVDHHTHYNHTTMELHNTENLGLPRGRSSCSC</sequence>
<evidence type="ECO:0000259" key="3">
    <source>
        <dbReference type="PROSITE" id="PS50055"/>
    </source>
</evidence>
<accession>A0ABU7FA74</accession>
<dbReference type="InterPro" id="IPR050348">
    <property type="entry name" value="Protein-Tyr_Phosphatase"/>
</dbReference>
<evidence type="ECO:0000313" key="4">
    <source>
        <dbReference type="EMBL" id="MED6295618.1"/>
    </source>
</evidence>
<dbReference type="Gene3D" id="3.90.190.10">
    <property type="entry name" value="Protein tyrosine phosphatase superfamily"/>
    <property type="match status" value="1"/>
</dbReference>
<gene>
    <name evidence="4" type="primary">PTPN9_2</name>
    <name evidence="4" type="ORF">CHARACLAT_033632</name>
</gene>
<keyword evidence="2" id="KW-0378">Hydrolase</keyword>
<protein>
    <recommendedName>
        <fullName evidence="1">protein-tyrosine-phosphatase</fullName>
        <ecNumber evidence="1">3.1.3.48</ecNumber>
    </recommendedName>
</protein>
<reference evidence="4 5" key="1">
    <citation type="submission" date="2021-06" db="EMBL/GenBank/DDBJ databases">
        <authorList>
            <person name="Palmer J.M."/>
        </authorList>
    </citation>
    <scope>NUCLEOTIDE SEQUENCE [LARGE SCALE GENOMIC DNA]</scope>
    <source>
        <strain evidence="4 5">CL_MEX2019</strain>
        <tissue evidence="4">Muscle</tissue>
    </source>
</reference>
<organism evidence="4 5">
    <name type="scientific">Characodon lateralis</name>
    <dbReference type="NCBI Taxonomy" id="208331"/>
    <lineage>
        <taxon>Eukaryota</taxon>
        <taxon>Metazoa</taxon>
        <taxon>Chordata</taxon>
        <taxon>Craniata</taxon>
        <taxon>Vertebrata</taxon>
        <taxon>Euteleostomi</taxon>
        <taxon>Actinopterygii</taxon>
        <taxon>Neopterygii</taxon>
        <taxon>Teleostei</taxon>
        <taxon>Neoteleostei</taxon>
        <taxon>Acanthomorphata</taxon>
        <taxon>Ovalentaria</taxon>
        <taxon>Atherinomorphae</taxon>
        <taxon>Cyprinodontiformes</taxon>
        <taxon>Goodeidae</taxon>
        <taxon>Characodon</taxon>
    </lineage>
</organism>
<dbReference type="SUPFAM" id="SSF52799">
    <property type="entry name" value="(Phosphotyrosine protein) phosphatases II"/>
    <property type="match status" value="1"/>
</dbReference>
<dbReference type="EC" id="3.1.3.48" evidence="1"/>
<evidence type="ECO:0000256" key="1">
    <source>
        <dbReference type="ARBA" id="ARBA00013064"/>
    </source>
</evidence>
<feature type="domain" description="Tyrosine-protein phosphatase" evidence="3">
    <location>
        <begin position="1"/>
        <end position="77"/>
    </location>
</feature>
<dbReference type="PANTHER" id="PTHR19134">
    <property type="entry name" value="RECEPTOR-TYPE TYROSINE-PROTEIN PHOSPHATASE"/>
    <property type="match status" value="1"/>
</dbReference>
<proteinExistence type="predicted"/>
<evidence type="ECO:0000256" key="2">
    <source>
        <dbReference type="ARBA" id="ARBA00022912"/>
    </source>
</evidence>
<evidence type="ECO:0000313" key="5">
    <source>
        <dbReference type="Proteomes" id="UP001352852"/>
    </source>
</evidence>